<feature type="compositionally biased region" description="Polar residues" evidence="1">
    <location>
        <begin position="9"/>
        <end position="24"/>
    </location>
</feature>
<name>A0A0A9XH61_LYGHE</name>
<reference evidence="2" key="2">
    <citation type="submission" date="2014-07" db="EMBL/GenBank/DDBJ databases">
        <authorList>
            <person name="Hull J."/>
        </authorList>
    </citation>
    <scope>NUCLEOTIDE SEQUENCE</scope>
</reference>
<sequence>MKKNYVDIMSSNKPTGDAAQSQPPSLDGYVPLMPQVAQQPTFFTPSRVEGLENAPYDFITPSSAPRLPESSTEEASNAQPQLSRCSSVSSLSREVQYYMEPQVKRENKFNGAAQPPLMYNRAQMQ</sequence>
<feature type="compositionally biased region" description="Polar residues" evidence="1">
    <location>
        <begin position="69"/>
        <end position="81"/>
    </location>
</feature>
<feature type="region of interest" description="Disordered" evidence="1">
    <location>
        <begin position="55"/>
        <end position="90"/>
    </location>
</feature>
<gene>
    <name evidence="2" type="primary">lpqW</name>
    <name evidence="2" type="ORF">CM83_84672</name>
</gene>
<dbReference type="AlphaFoldDB" id="A0A0A9XH61"/>
<evidence type="ECO:0000313" key="2">
    <source>
        <dbReference type="EMBL" id="JAG18103.1"/>
    </source>
</evidence>
<evidence type="ECO:0000256" key="1">
    <source>
        <dbReference type="SAM" id="MobiDB-lite"/>
    </source>
</evidence>
<proteinExistence type="predicted"/>
<protein>
    <submittedName>
        <fullName evidence="2">Putative monoacyl phosphatidylinositol tetramannoside-binding protein LpqW</fullName>
    </submittedName>
</protein>
<reference evidence="2" key="1">
    <citation type="journal article" date="2014" name="PLoS ONE">
        <title>Transcriptome-Based Identification of ABC Transporters in the Western Tarnished Plant Bug Lygus hesperus.</title>
        <authorList>
            <person name="Hull J.J."/>
            <person name="Chaney K."/>
            <person name="Geib S.M."/>
            <person name="Fabrick J.A."/>
            <person name="Brent C.S."/>
            <person name="Walsh D."/>
            <person name="Lavine L.C."/>
        </authorList>
    </citation>
    <scope>NUCLEOTIDE SEQUENCE</scope>
</reference>
<dbReference type="EMBL" id="GBHO01025501">
    <property type="protein sequence ID" value="JAG18103.1"/>
    <property type="molecule type" value="Transcribed_RNA"/>
</dbReference>
<organism evidence="2">
    <name type="scientific">Lygus hesperus</name>
    <name type="common">Western plant bug</name>
    <dbReference type="NCBI Taxonomy" id="30085"/>
    <lineage>
        <taxon>Eukaryota</taxon>
        <taxon>Metazoa</taxon>
        <taxon>Ecdysozoa</taxon>
        <taxon>Arthropoda</taxon>
        <taxon>Hexapoda</taxon>
        <taxon>Insecta</taxon>
        <taxon>Pterygota</taxon>
        <taxon>Neoptera</taxon>
        <taxon>Paraneoptera</taxon>
        <taxon>Hemiptera</taxon>
        <taxon>Heteroptera</taxon>
        <taxon>Panheteroptera</taxon>
        <taxon>Cimicomorpha</taxon>
        <taxon>Miridae</taxon>
        <taxon>Mirini</taxon>
        <taxon>Lygus</taxon>
    </lineage>
</organism>
<accession>A0A0A9XH61</accession>
<feature type="region of interest" description="Disordered" evidence="1">
    <location>
        <begin position="104"/>
        <end position="125"/>
    </location>
</feature>
<feature type="region of interest" description="Disordered" evidence="1">
    <location>
        <begin position="1"/>
        <end position="31"/>
    </location>
</feature>